<feature type="transmembrane region" description="Helical" evidence="7">
    <location>
        <begin position="96"/>
        <end position="116"/>
    </location>
</feature>
<evidence type="ECO:0000256" key="4">
    <source>
        <dbReference type="ARBA" id="ARBA00022692"/>
    </source>
</evidence>
<evidence type="ECO:0000256" key="5">
    <source>
        <dbReference type="ARBA" id="ARBA00022989"/>
    </source>
</evidence>
<feature type="domain" description="Prepilin peptidase A24 N-terminal" evidence="9">
    <location>
        <begin position="11"/>
        <end position="88"/>
    </location>
</feature>
<dbReference type="STRING" id="1423788.FC78_GL000258"/>
<organism evidence="10 11">
    <name type="scientific">Companilactobacillus bobalius DSM 19674</name>
    <dbReference type="NCBI Taxonomy" id="1423788"/>
    <lineage>
        <taxon>Bacteria</taxon>
        <taxon>Bacillati</taxon>
        <taxon>Bacillota</taxon>
        <taxon>Bacilli</taxon>
        <taxon>Lactobacillales</taxon>
        <taxon>Lactobacillaceae</taxon>
        <taxon>Companilactobacillus</taxon>
        <taxon>Companilactobacillus bobalius</taxon>
    </lineage>
</organism>
<feature type="domain" description="Prepilin type IV endopeptidase peptidase" evidence="8">
    <location>
        <begin position="99"/>
        <end position="189"/>
    </location>
</feature>
<gene>
    <name evidence="10" type="ORF">FC78_GL000258</name>
</gene>
<evidence type="ECO:0000256" key="2">
    <source>
        <dbReference type="ARBA" id="ARBA00005801"/>
    </source>
</evidence>
<reference evidence="10 11" key="1">
    <citation type="journal article" date="2015" name="Genome Announc.">
        <title>Expanding the biotechnology potential of lactobacilli through comparative genomics of 213 strains and associated genera.</title>
        <authorList>
            <person name="Sun Z."/>
            <person name="Harris H.M."/>
            <person name="McCann A."/>
            <person name="Guo C."/>
            <person name="Argimon S."/>
            <person name="Zhang W."/>
            <person name="Yang X."/>
            <person name="Jeffery I.B."/>
            <person name="Cooney J.C."/>
            <person name="Kagawa T.F."/>
            <person name="Liu W."/>
            <person name="Song Y."/>
            <person name="Salvetti E."/>
            <person name="Wrobel A."/>
            <person name="Rasinkangas P."/>
            <person name="Parkhill J."/>
            <person name="Rea M.C."/>
            <person name="O'Sullivan O."/>
            <person name="Ritari J."/>
            <person name="Douillard F.P."/>
            <person name="Paul Ross R."/>
            <person name="Yang R."/>
            <person name="Briner A.E."/>
            <person name="Felis G.E."/>
            <person name="de Vos W.M."/>
            <person name="Barrangou R."/>
            <person name="Klaenhammer T.R."/>
            <person name="Caufield P.W."/>
            <person name="Cui Y."/>
            <person name="Zhang H."/>
            <person name="O'Toole P.W."/>
        </authorList>
    </citation>
    <scope>NUCLEOTIDE SEQUENCE [LARGE SCALE GENOMIC DNA]</scope>
    <source>
        <strain evidence="10 11">DSM 19674</strain>
    </source>
</reference>
<evidence type="ECO:0000256" key="6">
    <source>
        <dbReference type="ARBA" id="ARBA00023136"/>
    </source>
</evidence>
<dbReference type="PANTHER" id="PTHR30487">
    <property type="entry name" value="TYPE 4 PREPILIN-LIKE PROTEINS LEADER PEPTIDE-PROCESSING ENZYME"/>
    <property type="match status" value="1"/>
</dbReference>
<evidence type="ECO:0000256" key="7">
    <source>
        <dbReference type="SAM" id="Phobius"/>
    </source>
</evidence>
<dbReference type="InterPro" id="IPR000045">
    <property type="entry name" value="Prepilin_IV_endopep_pep"/>
</dbReference>
<dbReference type="Pfam" id="PF06750">
    <property type="entry name" value="A24_N_bact"/>
    <property type="match status" value="1"/>
</dbReference>
<comment type="subcellular location">
    <subcellularLocation>
        <location evidence="1">Cell membrane</location>
        <topology evidence="1">Multi-pass membrane protein</topology>
    </subcellularLocation>
</comment>
<keyword evidence="3" id="KW-1003">Cell membrane</keyword>
<feature type="transmembrane region" description="Helical" evidence="7">
    <location>
        <begin position="128"/>
        <end position="151"/>
    </location>
</feature>
<dbReference type="GO" id="GO:0006465">
    <property type="term" value="P:signal peptide processing"/>
    <property type="evidence" value="ECO:0007669"/>
    <property type="project" value="TreeGrafter"/>
</dbReference>
<evidence type="ECO:0000259" key="9">
    <source>
        <dbReference type="Pfam" id="PF06750"/>
    </source>
</evidence>
<dbReference type="GO" id="GO:0004190">
    <property type="term" value="F:aspartic-type endopeptidase activity"/>
    <property type="evidence" value="ECO:0007669"/>
    <property type="project" value="InterPro"/>
</dbReference>
<dbReference type="Pfam" id="PF01478">
    <property type="entry name" value="Peptidase_A24"/>
    <property type="match status" value="1"/>
</dbReference>
<dbReference type="Proteomes" id="UP000051515">
    <property type="component" value="Unassembled WGS sequence"/>
</dbReference>
<sequence length="220" mass="25403">MELFLQVTVFILGACIISFLKVIAQDYPNISCTRRSRCDYCHRILQWYEIIPIAGYFIVHGKCSNCKNQIDLFNPLQEFIGGIFLLLTVQFGTLNYLPLFLMLIILSFSDAFYGYIYPIFYLLALPTVIWHFSTIHLLTAVIIYLSLLLLNNHSLIGLGDIEILALLALIFDLSDVLRITILACLLCIIQFLFNKKRSYRFIPYLTVSTGIFYLIFVIRT</sequence>
<keyword evidence="4 7" id="KW-0812">Transmembrane</keyword>
<accession>A0A0R1KEL8</accession>
<comment type="similarity">
    <text evidence="2">Belongs to the peptidase A24 family.</text>
</comment>
<keyword evidence="6 7" id="KW-0472">Membrane</keyword>
<evidence type="ECO:0000313" key="10">
    <source>
        <dbReference type="EMBL" id="KRK81957.1"/>
    </source>
</evidence>
<dbReference type="PANTHER" id="PTHR30487:SF0">
    <property type="entry name" value="PREPILIN LEADER PEPTIDASE_N-METHYLTRANSFERASE-RELATED"/>
    <property type="match status" value="1"/>
</dbReference>
<comment type="caution">
    <text evidence="10">The sequence shown here is derived from an EMBL/GenBank/DDBJ whole genome shotgun (WGS) entry which is preliminary data.</text>
</comment>
<dbReference type="InterPro" id="IPR010627">
    <property type="entry name" value="Prepilin_pept_A24_N"/>
</dbReference>
<evidence type="ECO:0000256" key="3">
    <source>
        <dbReference type="ARBA" id="ARBA00022475"/>
    </source>
</evidence>
<feature type="transmembrane region" description="Helical" evidence="7">
    <location>
        <begin position="163"/>
        <end position="193"/>
    </location>
</feature>
<evidence type="ECO:0000259" key="8">
    <source>
        <dbReference type="Pfam" id="PF01478"/>
    </source>
</evidence>
<dbReference type="InterPro" id="IPR050882">
    <property type="entry name" value="Prepilin_peptidase/N-MTase"/>
</dbReference>
<proteinExistence type="inferred from homology"/>
<dbReference type="OrthoDB" id="9789291at2"/>
<keyword evidence="5 7" id="KW-1133">Transmembrane helix</keyword>
<protein>
    <submittedName>
        <fullName evidence="10">Uncharacterized protein</fullName>
    </submittedName>
</protein>
<feature type="transmembrane region" description="Helical" evidence="7">
    <location>
        <begin position="72"/>
        <end position="89"/>
    </location>
</feature>
<dbReference type="AlphaFoldDB" id="A0A0R1KEL8"/>
<name>A0A0R1KEL8_9LACO</name>
<dbReference type="EMBL" id="AZDY01000041">
    <property type="protein sequence ID" value="KRK81957.1"/>
    <property type="molecule type" value="Genomic_DNA"/>
</dbReference>
<feature type="transmembrane region" description="Helical" evidence="7">
    <location>
        <begin position="199"/>
        <end position="218"/>
    </location>
</feature>
<dbReference type="RefSeq" id="WP_056954414.1">
    <property type="nucleotide sequence ID" value="NZ_AZDY01000041.1"/>
</dbReference>
<dbReference type="PATRIC" id="fig|1423788.3.peg.265"/>
<keyword evidence="11" id="KW-1185">Reference proteome</keyword>
<evidence type="ECO:0000256" key="1">
    <source>
        <dbReference type="ARBA" id="ARBA00004651"/>
    </source>
</evidence>
<evidence type="ECO:0000313" key="11">
    <source>
        <dbReference type="Proteomes" id="UP000051515"/>
    </source>
</evidence>
<dbReference type="GO" id="GO:0005886">
    <property type="term" value="C:plasma membrane"/>
    <property type="evidence" value="ECO:0007669"/>
    <property type="project" value="UniProtKB-SubCell"/>
</dbReference>